<dbReference type="Pfam" id="PF13302">
    <property type="entry name" value="Acetyltransf_3"/>
    <property type="match status" value="1"/>
</dbReference>
<sequence>MTQLQLPVETDRLVLRIFEKADIEAVMAYHALPEVQRYLDWKARDKVEVVAAVEAMRGQITLQRPGDILSLAVVRKSDDQLIGQVSLRWVDATAGQGEIRFVFSKVYSGQGYATEAVSRLLDVAFDNFGMHRVFARCDARNTRSAKLLNRMGMRLEAHYREHALFQGEWDEELHFAILDREWRRSSKVRELTHRVA</sequence>
<keyword evidence="2" id="KW-1185">Reference proteome</keyword>
<dbReference type="Gene3D" id="3.40.630.30">
    <property type="match status" value="1"/>
</dbReference>
<dbReference type="GO" id="GO:0016747">
    <property type="term" value="F:acyltransferase activity, transferring groups other than amino-acyl groups"/>
    <property type="evidence" value="ECO:0007669"/>
    <property type="project" value="InterPro"/>
</dbReference>
<accession>A0A5B9DS83</accession>
<dbReference type="AlphaFoldDB" id="A0A5B9DS83"/>
<proteinExistence type="predicted"/>
<dbReference type="PROSITE" id="PS51186">
    <property type="entry name" value="GNAT"/>
    <property type="match status" value="1"/>
</dbReference>
<dbReference type="PANTHER" id="PTHR43792">
    <property type="entry name" value="GNAT FAMILY, PUTATIVE (AFU_ORTHOLOGUE AFUA_3G00765)-RELATED-RELATED"/>
    <property type="match status" value="1"/>
</dbReference>
<protein>
    <submittedName>
        <fullName evidence="1">GNAT family N-acetyltransferase</fullName>
    </submittedName>
</protein>
<dbReference type="SUPFAM" id="SSF55729">
    <property type="entry name" value="Acyl-CoA N-acyltransferases (Nat)"/>
    <property type="match status" value="1"/>
</dbReference>
<name>A0A5B9DS83_9HYPH</name>
<gene>
    <name evidence="1" type="ORF">FNA67_13950</name>
</gene>
<dbReference type="OrthoDB" id="6293260at2"/>
<dbReference type="EMBL" id="CP041690">
    <property type="protein sequence ID" value="QEE21214.1"/>
    <property type="molecule type" value="Genomic_DNA"/>
</dbReference>
<dbReference type="InterPro" id="IPR000182">
    <property type="entry name" value="GNAT_dom"/>
</dbReference>
<reference evidence="1 2" key="1">
    <citation type="journal article" date="2015" name="Int. J. Syst. Evol. Microbiol.">
        <title>Youhaiella tibetensis gen. nov., sp. nov., isolated from subsurface sediment.</title>
        <authorList>
            <person name="Wang Y.X."/>
            <person name="Huang F.Q."/>
            <person name="Nogi Y."/>
            <person name="Pang S.J."/>
            <person name="Wang P.K."/>
            <person name="Lv J."/>
        </authorList>
    </citation>
    <scope>NUCLEOTIDE SEQUENCE [LARGE SCALE GENOMIC DNA]</scope>
    <source>
        <strain evidence="2">fig4</strain>
    </source>
</reference>
<evidence type="ECO:0000313" key="1">
    <source>
        <dbReference type="EMBL" id="QEE21214.1"/>
    </source>
</evidence>
<evidence type="ECO:0000313" key="2">
    <source>
        <dbReference type="Proteomes" id="UP000321062"/>
    </source>
</evidence>
<dbReference type="KEGG" id="yti:FNA67_13950"/>
<dbReference type="InterPro" id="IPR016181">
    <property type="entry name" value="Acyl_CoA_acyltransferase"/>
</dbReference>
<dbReference type="InterPro" id="IPR051531">
    <property type="entry name" value="N-acetyltransferase"/>
</dbReference>
<dbReference type="RefSeq" id="WP_147656404.1">
    <property type="nucleotide sequence ID" value="NZ_BMFM01000001.1"/>
</dbReference>
<dbReference type="PANTHER" id="PTHR43792:SF1">
    <property type="entry name" value="N-ACETYLTRANSFERASE DOMAIN-CONTAINING PROTEIN"/>
    <property type="match status" value="1"/>
</dbReference>
<keyword evidence="1" id="KW-0808">Transferase</keyword>
<organism evidence="1 2">
    <name type="scientific">Paradevosia tibetensis</name>
    <dbReference type="NCBI Taxonomy" id="1447062"/>
    <lineage>
        <taxon>Bacteria</taxon>
        <taxon>Pseudomonadati</taxon>
        <taxon>Pseudomonadota</taxon>
        <taxon>Alphaproteobacteria</taxon>
        <taxon>Hyphomicrobiales</taxon>
        <taxon>Devosiaceae</taxon>
        <taxon>Paradevosia</taxon>
    </lineage>
</organism>
<dbReference type="Proteomes" id="UP000321062">
    <property type="component" value="Chromosome"/>
</dbReference>